<dbReference type="EMBL" id="UYRU01082474">
    <property type="protein sequence ID" value="VDN32648.1"/>
    <property type="molecule type" value="Genomic_DNA"/>
</dbReference>
<dbReference type="InterPro" id="IPR043128">
    <property type="entry name" value="Rev_trsase/Diguanyl_cyclase"/>
</dbReference>
<proteinExistence type="predicted"/>
<evidence type="ECO:0000313" key="2">
    <source>
        <dbReference type="EMBL" id="VDN32648.1"/>
    </source>
</evidence>
<dbReference type="FunFam" id="3.30.70.270:FF:000003">
    <property type="entry name" value="Transposon Ty3-G Gag-Pol polyprotein"/>
    <property type="match status" value="1"/>
</dbReference>
<name>A0A3P7NAX2_DIBLA</name>
<dbReference type="Gene3D" id="3.30.70.270">
    <property type="match status" value="1"/>
</dbReference>
<protein>
    <recommendedName>
        <fullName evidence="1">Reverse transcriptase domain-containing protein</fullName>
    </recommendedName>
</protein>
<accession>A0A3P7NAX2</accession>
<dbReference type="Proteomes" id="UP000281553">
    <property type="component" value="Unassembled WGS sequence"/>
</dbReference>
<dbReference type="CDD" id="cd01647">
    <property type="entry name" value="RT_LTR"/>
    <property type="match status" value="1"/>
</dbReference>
<dbReference type="SUPFAM" id="SSF56672">
    <property type="entry name" value="DNA/RNA polymerases"/>
    <property type="match status" value="1"/>
</dbReference>
<dbReference type="PANTHER" id="PTHR37984">
    <property type="entry name" value="PROTEIN CBG26694"/>
    <property type="match status" value="1"/>
</dbReference>
<dbReference type="InterPro" id="IPR000477">
    <property type="entry name" value="RT_dom"/>
</dbReference>
<evidence type="ECO:0000313" key="3">
    <source>
        <dbReference type="Proteomes" id="UP000281553"/>
    </source>
</evidence>
<reference evidence="2 3" key="1">
    <citation type="submission" date="2018-11" db="EMBL/GenBank/DDBJ databases">
        <authorList>
            <consortium name="Pathogen Informatics"/>
        </authorList>
    </citation>
    <scope>NUCLEOTIDE SEQUENCE [LARGE SCALE GENOMIC DNA]</scope>
</reference>
<dbReference type="AlphaFoldDB" id="A0A3P7NAX2"/>
<organism evidence="2 3">
    <name type="scientific">Dibothriocephalus latus</name>
    <name type="common">Fish tapeworm</name>
    <name type="synonym">Diphyllobothrium latum</name>
    <dbReference type="NCBI Taxonomy" id="60516"/>
    <lineage>
        <taxon>Eukaryota</taxon>
        <taxon>Metazoa</taxon>
        <taxon>Spiralia</taxon>
        <taxon>Lophotrochozoa</taxon>
        <taxon>Platyhelminthes</taxon>
        <taxon>Cestoda</taxon>
        <taxon>Eucestoda</taxon>
        <taxon>Diphyllobothriidea</taxon>
        <taxon>Diphyllobothriidae</taxon>
        <taxon>Dibothriocephalus</taxon>
    </lineage>
</organism>
<dbReference type="InterPro" id="IPR050951">
    <property type="entry name" value="Retrovirus_Pol_polyprotein"/>
</dbReference>
<dbReference type="Pfam" id="PF00078">
    <property type="entry name" value="RVT_1"/>
    <property type="match status" value="1"/>
</dbReference>
<dbReference type="Gene3D" id="3.10.10.10">
    <property type="entry name" value="HIV Type 1 Reverse Transcriptase, subunit A, domain 1"/>
    <property type="match status" value="1"/>
</dbReference>
<evidence type="ECO:0000259" key="1">
    <source>
        <dbReference type="PROSITE" id="PS50878"/>
    </source>
</evidence>
<dbReference type="InterPro" id="IPR043502">
    <property type="entry name" value="DNA/RNA_pol_sf"/>
</dbReference>
<dbReference type="PROSITE" id="PS50878">
    <property type="entry name" value="RT_POL"/>
    <property type="match status" value="1"/>
</dbReference>
<feature type="domain" description="Reverse transcriptase" evidence="1">
    <location>
        <begin position="1"/>
        <end position="95"/>
    </location>
</feature>
<keyword evidence="3" id="KW-1185">Reference proteome</keyword>
<sequence>MLTINTSKGLFKYTRLNYGVKTAPSLFQQLMDTMLANVPGTVAYLDDILVVGRTEDELLQRLDQVMENLIDYGFKINMEKSEFLRREIHYLGCVANETGRAPDPDRIRAFQKIRTPQNVKE</sequence>
<gene>
    <name evidence="2" type="ORF">DILT_LOCUS16021</name>
</gene>
<dbReference type="OrthoDB" id="6263434at2759"/>
<dbReference type="PANTHER" id="PTHR37984:SF5">
    <property type="entry name" value="PROTEIN NYNRIN-LIKE"/>
    <property type="match status" value="1"/>
</dbReference>